<keyword evidence="2" id="KW-1185">Reference proteome</keyword>
<dbReference type="EMBL" id="CAAALY010258655">
    <property type="protein sequence ID" value="VEL38685.1"/>
    <property type="molecule type" value="Genomic_DNA"/>
</dbReference>
<accession>A0A3S5BT72</accession>
<dbReference type="AlphaFoldDB" id="A0A3S5BT72"/>
<comment type="caution">
    <text evidence="1">The sequence shown here is derived from an EMBL/GenBank/DDBJ whole genome shotgun (WGS) entry which is preliminary data.</text>
</comment>
<name>A0A3S5BT72_9PLAT</name>
<dbReference type="Proteomes" id="UP000784294">
    <property type="component" value="Unassembled WGS sequence"/>
</dbReference>
<organism evidence="1 2">
    <name type="scientific">Protopolystoma xenopodis</name>
    <dbReference type="NCBI Taxonomy" id="117903"/>
    <lineage>
        <taxon>Eukaryota</taxon>
        <taxon>Metazoa</taxon>
        <taxon>Spiralia</taxon>
        <taxon>Lophotrochozoa</taxon>
        <taxon>Platyhelminthes</taxon>
        <taxon>Monogenea</taxon>
        <taxon>Polyopisthocotylea</taxon>
        <taxon>Polystomatidea</taxon>
        <taxon>Polystomatidae</taxon>
        <taxon>Protopolystoma</taxon>
    </lineage>
</organism>
<gene>
    <name evidence="1" type="ORF">PXEA_LOCUS32125</name>
</gene>
<proteinExistence type="predicted"/>
<sequence>MDDRLLAKLLIIERQFDGIVDVLNGEGAIALDELRRRTSSIPLEGDAKILTDRAREADETVKTLAILCIYLT</sequence>
<evidence type="ECO:0000313" key="1">
    <source>
        <dbReference type="EMBL" id="VEL38685.1"/>
    </source>
</evidence>
<reference evidence="1" key="1">
    <citation type="submission" date="2018-11" db="EMBL/GenBank/DDBJ databases">
        <authorList>
            <consortium name="Pathogen Informatics"/>
        </authorList>
    </citation>
    <scope>NUCLEOTIDE SEQUENCE</scope>
</reference>
<evidence type="ECO:0000313" key="2">
    <source>
        <dbReference type="Proteomes" id="UP000784294"/>
    </source>
</evidence>
<protein>
    <submittedName>
        <fullName evidence="1">Uncharacterized protein</fullName>
    </submittedName>
</protein>